<keyword evidence="4 6" id="KW-1133">Transmembrane helix</keyword>
<keyword evidence="5 6" id="KW-0472">Membrane</keyword>
<feature type="transmembrane region" description="Helical" evidence="6">
    <location>
        <begin position="279"/>
        <end position="299"/>
    </location>
</feature>
<evidence type="ECO:0000256" key="3">
    <source>
        <dbReference type="ARBA" id="ARBA00022692"/>
    </source>
</evidence>
<dbReference type="KEGG" id="rei:IE4771_CH01348"/>
<dbReference type="NCBIfam" id="TIGR03718">
    <property type="entry name" value="R_switched_Alx"/>
    <property type="match status" value="1"/>
</dbReference>
<feature type="transmembrane region" description="Helical" evidence="6">
    <location>
        <begin position="95"/>
        <end position="113"/>
    </location>
</feature>
<evidence type="ECO:0000313" key="8">
    <source>
        <dbReference type="Proteomes" id="UP000027180"/>
    </source>
</evidence>
<comment type="subcellular location">
    <subcellularLocation>
        <location evidence="1">Membrane</location>
        <topology evidence="1">Multi-pass membrane protein</topology>
    </subcellularLocation>
</comment>
<evidence type="ECO:0000256" key="5">
    <source>
        <dbReference type="ARBA" id="ARBA00023136"/>
    </source>
</evidence>
<dbReference type="InterPro" id="IPR005496">
    <property type="entry name" value="Integral_membrane_TerC"/>
</dbReference>
<evidence type="ECO:0000256" key="4">
    <source>
        <dbReference type="ARBA" id="ARBA00022989"/>
    </source>
</evidence>
<sequence length="334" mass="37330">MPTRGLSLNLSFLFVEWLGTPLWMWSSFFALVIAILSFDLGILHKQNKEIGVGESVRLSALYIALGLAFGGWVWWYLGSEAGLAYLTGFVVEKTLALDNVFVIALIFSFFAVPRLYQHRVLFWGILGVIVLRAIMIGVGATLVAEFAWLLYIFAAFLIVTGIKMLFVKEAEPDVSKNVLVRFMRSRFNVTEEHHGERFFVRKANPRTGAMTWFITPLFMALVMVEVADVIFAVDSVPAIFAITTDPFLVYTSNIFAILGLRALYFALAAMIHRFRYLKPALAIVLIFIGSKIFVADLLGLEKFPAALSLSITFAIIAAGVVWSLLKTRDPRQPA</sequence>
<evidence type="ECO:0000256" key="6">
    <source>
        <dbReference type="SAM" id="Phobius"/>
    </source>
</evidence>
<dbReference type="Pfam" id="PF03741">
    <property type="entry name" value="TerC"/>
    <property type="match status" value="1"/>
</dbReference>
<dbReference type="PANTHER" id="PTHR30238:SF0">
    <property type="entry name" value="THYLAKOID MEMBRANE PROTEIN TERC, CHLOROPLASTIC"/>
    <property type="match status" value="1"/>
</dbReference>
<name>A0A060HYA7_RHIET</name>
<feature type="transmembrane region" description="Helical" evidence="6">
    <location>
        <begin position="146"/>
        <end position="166"/>
    </location>
</feature>
<comment type="similarity">
    <text evidence="2">Belongs to the TerC family.</text>
</comment>
<keyword evidence="3 6" id="KW-0812">Transmembrane</keyword>
<feature type="transmembrane region" description="Helical" evidence="6">
    <location>
        <begin position="207"/>
        <end position="227"/>
    </location>
</feature>
<reference evidence="7 8" key="1">
    <citation type="submission" date="2013-12" db="EMBL/GenBank/DDBJ databases">
        <title>Complete genome sequence of Rhizobium etli bv. mimosae IE4771.</title>
        <authorList>
            <person name="Bustos P."/>
            <person name="Santamaria R.I."/>
            <person name="Lozano L."/>
            <person name="Ormeno-Orrillo E."/>
            <person name="Rogel M.A."/>
            <person name="Romero D."/>
            <person name="Cevallos M.A."/>
            <person name="Martinez-Romero E."/>
            <person name="Gonzalez V."/>
        </authorList>
    </citation>
    <scope>NUCLEOTIDE SEQUENCE [LARGE SCALE GENOMIC DNA]</scope>
    <source>
        <strain evidence="7 8">IE4771</strain>
    </source>
</reference>
<feature type="transmembrane region" description="Helical" evidence="6">
    <location>
        <begin position="22"/>
        <end position="43"/>
    </location>
</feature>
<dbReference type="EMBL" id="CP006986">
    <property type="protein sequence ID" value="AIC26494.1"/>
    <property type="molecule type" value="Genomic_DNA"/>
</dbReference>
<feature type="transmembrane region" description="Helical" evidence="6">
    <location>
        <begin position="247"/>
        <end position="267"/>
    </location>
</feature>
<dbReference type="PANTHER" id="PTHR30238">
    <property type="entry name" value="MEMBRANE BOUND PREDICTED REDOX MODULATOR"/>
    <property type="match status" value="1"/>
</dbReference>
<dbReference type="HOGENOM" id="CLU_045644_1_2_5"/>
<evidence type="ECO:0000256" key="2">
    <source>
        <dbReference type="ARBA" id="ARBA00007511"/>
    </source>
</evidence>
<evidence type="ECO:0000256" key="1">
    <source>
        <dbReference type="ARBA" id="ARBA00004141"/>
    </source>
</evidence>
<dbReference type="GO" id="GO:0016020">
    <property type="term" value="C:membrane"/>
    <property type="evidence" value="ECO:0007669"/>
    <property type="project" value="UniProtKB-SubCell"/>
</dbReference>
<organism evidence="7 8">
    <name type="scientific">Rhizobium etli bv. mimosae str. IE4771</name>
    <dbReference type="NCBI Taxonomy" id="1432050"/>
    <lineage>
        <taxon>Bacteria</taxon>
        <taxon>Pseudomonadati</taxon>
        <taxon>Pseudomonadota</taxon>
        <taxon>Alphaproteobacteria</taxon>
        <taxon>Hyphomicrobiales</taxon>
        <taxon>Rhizobiaceae</taxon>
        <taxon>Rhizobium/Agrobacterium group</taxon>
        <taxon>Rhizobium</taxon>
    </lineage>
</organism>
<feature type="transmembrane region" description="Helical" evidence="6">
    <location>
        <begin position="120"/>
        <end position="140"/>
    </location>
</feature>
<accession>A0A060HYA7</accession>
<feature type="transmembrane region" description="Helical" evidence="6">
    <location>
        <begin position="305"/>
        <end position="325"/>
    </location>
</feature>
<dbReference type="AlphaFoldDB" id="A0A060HYA7"/>
<gene>
    <name evidence="7" type="ORF">IE4771_CH01348</name>
</gene>
<dbReference type="Proteomes" id="UP000027180">
    <property type="component" value="Chromosome"/>
</dbReference>
<protein>
    <submittedName>
        <fullName evidence="7">TerC family integral membrane protein</fullName>
    </submittedName>
</protein>
<feature type="transmembrane region" description="Helical" evidence="6">
    <location>
        <begin position="55"/>
        <end position="75"/>
    </location>
</feature>
<dbReference type="InterPro" id="IPR022369">
    <property type="entry name" value="Integral_membrane_TerC_rswitch"/>
</dbReference>
<proteinExistence type="inferred from homology"/>
<evidence type="ECO:0000313" key="7">
    <source>
        <dbReference type="EMBL" id="AIC26494.1"/>
    </source>
</evidence>